<evidence type="ECO:0000313" key="3">
    <source>
        <dbReference type="Proteomes" id="UP001233172"/>
    </source>
</evidence>
<name>A0AAD8FLY8_BIOPF</name>
<keyword evidence="3" id="KW-1185">Reference proteome</keyword>
<dbReference type="AlphaFoldDB" id="A0AAD8FLY8"/>
<organism evidence="2 3">
    <name type="scientific">Biomphalaria pfeifferi</name>
    <name type="common">Bloodfluke planorb</name>
    <name type="synonym">Freshwater snail</name>
    <dbReference type="NCBI Taxonomy" id="112525"/>
    <lineage>
        <taxon>Eukaryota</taxon>
        <taxon>Metazoa</taxon>
        <taxon>Spiralia</taxon>
        <taxon>Lophotrochozoa</taxon>
        <taxon>Mollusca</taxon>
        <taxon>Gastropoda</taxon>
        <taxon>Heterobranchia</taxon>
        <taxon>Euthyneura</taxon>
        <taxon>Panpulmonata</taxon>
        <taxon>Hygrophila</taxon>
        <taxon>Lymnaeoidea</taxon>
        <taxon>Planorbidae</taxon>
        <taxon>Biomphalaria</taxon>
    </lineage>
</organism>
<sequence>MDEVVKNAAVKKLLPNYNQLHLVATKLQILEDETTQLYGCLEAYCNKVIQLGSESVKELAKQEHIKDDFYSELDKTMTFLIQTIADMEAQMTPVPVSRTTPISHSSGNQLLKLVTSLQILRDCKKHLEELIKVYHQQMIDLGNSFLTEQKEQFSFVSQTLETSLVFIMRKRSELSDESNENSRIPLQLPRIVYSSNSFKSLDLLLERIKKVEEKVQSNQVSADMITNIIPQALDDINELKDNALNYVDTVDRIKDLEERVRDLDTETEITMVKSSIALLDDDVEELKLRFESFLRAFTITKSENFRNFVNIDRRMSDVESKGLTSDGNKGDEDILAPAHQERKLSAAERSHLIVAERLPSVIAEKDKESDVVFEESETESSLNKNPAQDGVEEKKNPLTVQLEIQKNPNTVSNNISGKIESKDSSC</sequence>
<feature type="region of interest" description="Disordered" evidence="1">
    <location>
        <begin position="369"/>
        <end position="426"/>
    </location>
</feature>
<dbReference type="EMBL" id="JASAOG010000003">
    <property type="protein sequence ID" value="KAK0069200.1"/>
    <property type="molecule type" value="Genomic_DNA"/>
</dbReference>
<accession>A0AAD8FLY8</accession>
<gene>
    <name evidence="2" type="ORF">Bpfe_001382</name>
</gene>
<feature type="compositionally biased region" description="Polar residues" evidence="1">
    <location>
        <begin position="398"/>
        <end position="416"/>
    </location>
</feature>
<reference evidence="2" key="1">
    <citation type="journal article" date="2023" name="PLoS Negl. Trop. Dis.">
        <title>A genome sequence for Biomphalaria pfeifferi, the major vector snail for the human-infecting parasite Schistosoma mansoni.</title>
        <authorList>
            <person name="Bu L."/>
            <person name="Lu L."/>
            <person name="Laidemitt M.R."/>
            <person name="Zhang S.M."/>
            <person name="Mutuku M."/>
            <person name="Mkoji G."/>
            <person name="Steinauer M."/>
            <person name="Loker E.S."/>
        </authorList>
    </citation>
    <scope>NUCLEOTIDE SEQUENCE</scope>
    <source>
        <strain evidence="2">KasaAsao</strain>
    </source>
</reference>
<dbReference type="Proteomes" id="UP001233172">
    <property type="component" value="Unassembled WGS sequence"/>
</dbReference>
<protein>
    <submittedName>
        <fullName evidence="2">Uncharacterized protein</fullName>
    </submittedName>
</protein>
<comment type="caution">
    <text evidence="2">The sequence shown here is derived from an EMBL/GenBank/DDBJ whole genome shotgun (WGS) entry which is preliminary data.</text>
</comment>
<proteinExistence type="predicted"/>
<evidence type="ECO:0000313" key="2">
    <source>
        <dbReference type="EMBL" id="KAK0069200.1"/>
    </source>
</evidence>
<evidence type="ECO:0000256" key="1">
    <source>
        <dbReference type="SAM" id="MobiDB-lite"/>
    </source>
</evidence>
<reference evidence="2" key="2">
    <citation type="submission" date="2023-04" db="EMBL/GenBank/DDBJ databases">
        <authorList>
            <person name="Bu L."/>
            <person name="Lu L."/>
            <person name="Laidemitt M.R."/>
            <person name="Zhang S.M."/>
            <person name="Mutuku M."/>
            <person name="Mkoji G."/>
            <person name="Steinauer M."/>
            <person name="Loker E.S."/>
        </authorList>
    </citation>
    <scope>NUCLEOTIDE SEQUENCE</scope>
    <source>
        <strain evidence="2">KasaAsao</strain>
        <tissue evidence="2">Whole Snail</tissue>
    </source>
</reference>